<organism evidence="1">
    <name type="scientific">Boseongicola sp. SB0664_bin_43</name>
    <dbReference type="NCBI Taxonomy" id="2604844"/>
    <lineage>
        <taxon>Bacteria</taxon>
        <taxon>Pseudomonadati</taxon>
        <taxon>Pseudomonadota</taxon>
        <taxon>Alphaproteobacteria</taxon>
        <taxon>Rhodobacterales</taxon>
        <taxon>Paracoccaceae</taxon>
        <taxon>Boseongicola</taxon>
    </lineage>
</organism>
<evidence type="ECO:0000313" key="1">
    <source>
        <dbReference type="EMBL" id="MXY34538.1"/>
    </source>
</evidence>
<accession>A0A6B0Y1D9</accession>
<dbReference type="AlphaFoldDB" id="A0A6B0Y1D9"/>
<protein>
    <submittedName>
        <fullName evidence="1">Transposase</fullName>
    </submittedName>
</protein>
<sequence>MALTQTHRQVVYRLLPQRRSNWQWLETTLEAQRQLYNAALEERMDCYRKTGKSRTYFDQCKALTECRAELPEMAECGIAIQRGTLKRLDESFKGFFSRLRKGAKAGFPKFRGSRFFDS</sequence>
<feature type="non-terminal residue" evidence="1">
    <location>
        <position position="118"/>
    </location>
</feature>
<proteinExistence type="predicted"/>
<gene>
    <name evidence="1" type="ORF">F4Y60_10730</name>
</gene>
<name>A0A6B0Y1D9_9RHOB</name>
<reference evidence="1" key="1">
    <citation type="submission" date="2019-09" db="EMBL/GenBank/DDBJ databases">
        <title>Characterisation of the sponge microbiome using genome-centric metagenomics.</title>
        <authorList>
            <person name="Engelberts J.P."/>
            <person name="Robbins S.J."/>
            <person name="De Goeij J.M."/>
            <person name="Aranda M."/>
            <person name="Bell S.C."/>
            <person name="Webster N.S."/>
        </authorList>
    </citation>
    <scope>NUCLEOTIDE SEQUENCE</scope>
    <source>
        <strain evidence="1">SB0664_bin_43</strain>
    </source>
</reference>
<comment type="caution">
    <text evidence="1">The sequence shown here is derived from an EMBL/GenBank/DDBJ whole genome shotgun (WGS) entry which is preliminary data.</text>
</comment>
<dbReference type="EMBL" id="VXRY01000436">
    <property type="protein sequence ID" value="MXY34538.1"/>
    <property type="molecule type" value="Genomic_DNA"/>
</dbReference>